<sequence>MRASVLLLVAFLALAFVVTYAADEEEVDEVSVSENEDKEDLTVDGARSIRRDVP</sequence>
<accession>A0AAD9N3F7</accession>
<gene>
    <name evidence="2" type="ORF">NP493_2230g00005</name>
</gene>
<reference evidence="2" key="1">
    <citation type="journal article" date="2023" name="Mol. Biol. Evol.">
        <title>Third-Generation Sequencing Reveals the Adaptive Role of the Epigenome in Three Deep-Sea Polychaetes.</title>
        <authorList>
            <person name="Perez M."/>
            <person name="Aroh O."/>
            <person name="Sun Y."/>
            <person name="Lan Y."/>
            <person name="Juniper S.K."/>
            <person name="Young C.R."/>
            <person name="Angers B."/>
            <person name="Qian P.Y."/>
        </authorList>
    </citation>
    <scope>NUCLEOTIDE SEQUENCE</scope>
    <source>
        <strain evidence="2">R07B-5</strain>
    </source>
</reference>
<protein>
    <submittedName>
        <fullName evidence="2">Uncharacterized protein</fullName>
    </submittedName>
</protein>
<keyword evidence="3" id="KW-1185">Reference proteome</keyword>
<evidence type="ECO:0000313" key="2">
    <source>
        <dbReference type="EMBL" id="KAK2154028.1"/>
    </source>
</evidence>
<name>A0AAD9N3F7_RIDPI</name>
<keyword evidence="1" id="KW-0732">Signal</keyword>
<feature type="chain" id="PRO_5042235331" evidence="1">
    <location>
        <begin position="22"/>
        <end position="54"/>
    </location>
</feature>
<proteinExistence type="predicted"/>
<dbReference type="AlphaFoldDB" id="A0AAD9N3F7"/>
<dbReference type="EMBL" id="JAODUO010002231">
    <property type="protein sequence ID" value="KAK2154028.1"/>
    <property type="molecule type" value="Genomic_DNA"/>
</dbReference>
<comment type="caution">
    <text evidence="2">The sequence shown here is derived from an EMBL/GenBank/DDBJ whole genome shotgun (WGS) entry which is preliminary data.</text>
</comment>
<evidence type="ECO:0000256" key="1">
    <source>
        <dbReference type="SAM" id="SignalP"/>
    </source>
</evidence>
<evidence type="ECO:0000313" key="3">
    <source>
        <dbReference type="Proteomes" id="UP001209878"/>
    </source>
</evidence>
<feature type="signal peptide" evidence="1">
    <location>
        <begin position="1"/>
        <end position="21"/>
    </location>
</feature>
<dbReference type="Proteomes" id="UP001209878">
    <property type="component" value="Unassembled WGS sequence"/>
</dbReference>
<organism evidence="2 3">
    <name type="scientific">Ridgeia piscesae</name>
    <name type="common">Tubeworm</name>
    <dbReference type="NCBI Taxonomy" id="27915"/>
    <lineage>
        <taxon>Eukaryota</taxon>
        <taxon>Metazoa</taxon>
        <taxon>Spiralia</taxon>
        <taxon>Lophotrochozoa</taxon>
        <taxon>Annelida</taxon>
        <taxon>Polychaeta</taxon>
        <taxon>Sedentaria</taxon>
        <taxon>Canalipalpata</taxon>
        <taxon>Sabellida</taxon>
        <taxon>Siboglinidae</taxon>
        <taxon>Ridgeia</taxon>
    </lineage>
</organism>